<sequence length="225" mass="25261">MSNYKKLMTDQQLKEKVLDIATNFKTCYLYGGTGQLVTNAIIDQKSKQLPSWYTSARITVLKKLVGNGYYGFDCVNLIKAILWGWEDGKMGKYASNTVPDTNANGFINLCEDVSTDMTNIKPMELIWFSGHVGLYLGNGECVECAPSLNKVAITKLTYQNKWCKHGKLPWLTYTEDVKRKLELTTPYMRGDDVKKLQQLMGVTPDGIYGPSTDNKVKEILSAIGM</sequence>
<dbReference type="EMBL" id="DPVV01000186">
    <property type="protein sequence ID" value="HCL01853.1"/>
    <property type="molecule type" value="Genomic_DNA"/>
</dbReference>
<name>A0A3D2X5D2_9FIRM</name>
<dbReference type="Proteomes" id="UP000262969">
    <property type="component" value="Unassembled WGS sequence"/>
</dbReference>
<reference evidence="1 2" key="1">
    <citation type="journal article" date="2018" name="Nat. Biotechnol.">
        <title>A standardized bacterial taxonomy based on genome phylogeny substantially revises the tree of life.</title>
        <authorList>
            <person name="Parks D.H."/>
            <person name="Chuvochina M."/>
            <person name="Waite D.W."/>
            <person name="Rinke C."/>
            <person name="Skarshewski A."/>
            <person name="Chaumeil P.A."/>
            <person name="Hugenholtz P."/>
        </authorList>
    </citation>
    <scope>NUCLEOTIDE SEQUENCE [LARGE SCALE GENOMIC DNA]</scope>
    <source>
        <strain evidence="1">UBA11728</strain>
    </source>
</reference>
<accession>A0A3D2X5D2</accession>
<proteinExistence type="predicted"/>
<dbReference type="Gene3D" id="3.90.1720.10">
    <property type="entry name" value="endopeptidase domain like (from Nostoc punctiforme)"/>
    <property type="match status" value="1"/>
</dbReference>
<dbReference type="InterPro" id="IPR038765">
    <property type="entry name" value="Papain-like_cys_pep_sf"/>
</dbReference>
<dbReference type="SUPFAM" id="SSF54001">
    <property type="entry name" value="Cysteine proteinases"/>
    <property type="match status" value="1"/>
</dbReference>
<comment type="caution">
    <text evidence="1">The sequence shown here is derived from an EMBL/GenBank/DDBJ whole genome shotgun (WGS) entry which is preliminary data.</text>
</comment>
<gene>
    <name evidence="1" type="ORF">DHW61_05460</name>
</gene>
<evidence type="ECO:0000313" key="1">
    <source>
        <dbReference type="EMBL" id="HCL01853.1"/>
    </source>
</evidence>
<dbReference type="AlphaFoldDB" id="A0A3D2X5D2"/>
<evidence type="ECO:0008006" key="3">
    <source>
        <dbReference type="Google" id="ProtNLM"/>
    </source>
</evidence>
<protein>
    <recommendedName>
        <fullName evidence="3">Peptidoglycan-binding domain 1 protein</fullName>
    </recommendedName>
</protein>
<evidence type="ECO:0000313" key="2">
    <source>
        <dbReference type="Proteomes" id="UP000262969"/>
    </source>
</evidence>
<organism evidence="1 2">
    <name type="scientific">Lachnoclostridium phytofermentans</name>
    <dbReference type="NCBI Taxonomy" id="66219"/>
    <lineage>
        <taxon>Bacteria</taxon>
        <taxon>Bacillati</taxon>
        <taxon>Bacillota</taxon>
        <taxon>Clostridia</taxon>
        <taxon>Lachnospirales</taxon>
        <taxon>Lachnospiraceae</taxon>
    </lineage>
</organism>